<evidence type="ECO:0000256" key="2">
    <source>
        <dbReference type="ARBA" id="ARBA00022723"/>
    </source>
</evidence>
<name>A0AAV2IHS8_LYMST</name>
<dbReference type="GO" id="GO:0008270">
    <property type="term" value="F:zinc ion binding"/>
    <property type="evidence" value="ECO:0007669"/>
    <property type="project" value="TreeGrafter"/>
</dbReference>
<dbReference type="InterPro" id="IPR008584">
    <property type="entry name" value="CXXC_Zn-binding_euk"/>
</dbReference>
<proteinExistence type="inferred from homology"/>
<reference evidence="4 5" key="1">
    <citation type="submission" date="2024-04" db="EMBL/GenBank/DDBJ databases">
        <authorList>
            <consortium name="Genoscope - CEA"/>
            <person name="William W."/>
        </authorList>
    </citation>
    <scope>NUCLEOTIDE SEQUENCE [LARGE SCALE GENOMIC DNA]</scope>
</reference>
<comment type="caution">
    <text evidence="4">The sequence shown here is derived from an EMBL/GenBank/DDBJ whole genome shotgun (WGS) entry which is preliminary data.</text>
</comment>
<evidence type="ECO:0000313" key="5">
    <source>
        <dbReference type="Proteomes" id="UP001497497"/>
    </source>
</evidence>
<dbReference type="Pfam" id="PF05907">
    <property type="entry name" value="CXXC_Zn-b_euk"/>
    <property type="match status" value="1"/>
</dbReference>
<sequence length="160" mass="18080">MKTGLQICAQLENLQEIQPEGEDFRWYLKLTCCNCGEETQDYVYCSLGENHPAPHGRSSASLVLKCKLCKRENSLDILADSVASYTLEDAGRFKTIVIFDCRGVTPVDFSPRVGWEAKGLESGTIFSEVDLKEREWFDYDEKAGQSVSITELKHQFISVK</sequence>
<dbReference type="PANTHER" id="PTHR12857:SF0">
    <property type="entry name" value="CXXC MOTIF CONTAINING ZINC BINDING PROTEIN"/>
    <property type="match status" value="1"/>
</dbReference>
<evidence type="ECO:0000313" key="4">
    <source>
        <dbReference type="EMBL" id="CAL1546587.1"/>
    </source>
</evidence>
<dbReference type="Proteomes" id="UP001497497">
    <property type="component" value="Unassembled WGS sequence"/>
</dbReference>
<dbReference type="EMBL" id="CAXITT010000831">
    <property type="protein sequence ID" value="CAL1546587.1"/>
    <property type="molecule type" value="Genomic_DNA"/>
</dbReference>
<gene>
    <name evidence="4" type="ORF">GSLYS_00019964001</name>
</gene>
<dbReference type="AlphaFoldDB" id="A0AAV2IHS8"/>
<accession>A0AAV2IHS8</accession>
<dbReference type="PANTHER" id="PTHR12857">
    <property type="entry name" value="CXXC MOTIF CONTAINING ZINC BINDING PROTEIN"/>
    <property type="match status" value="1"/>
</dbReference>
<evidence type="ECO:0000256" key="3">
    <source>
        <dbReference type="ARBA" id="ARBA00022833"/>
    </source>
</evidence>
<evidence type="ECO:0008006" key="6">
    <source>
        <dbReference type="Google" id="ProtNLM"/>
    </source>
</evidence>
<comment type="similarity">
    <text evidence="1">Belongs to the UPF0587 family.</text>
</comment>
<dbReference type="SUPFAM" id="SSF141678">
    <property type="entry name" value="MAL13P1.257-like"/>
    <property type="match status" value="1"/>
</dbReference>
<protein>
    <recommendedName>
        <fullName evidence="6">CXXC motif containing zinc binding protein</fullName>
    </recommendedName>
</protein>
<evidence type="ECO:0000256" key="1">
    <source>
        <dbReference type="ARBA" id="ARBA00007818"/>
    </source>
</evidence>
<keyword evidence="3" id="KW-0862">Zinc</keyword>
<organism evidence="4 5">
    <name type="scientific">Lymnaea stagnalis</name>
    <name type="common">Great pond snail</name>
    <name type="synonym">Helix stagnalis</name>
    <dbReference type="NCBI Taxonomy" id="6523"/>
    <lineage>
        <taxon>Eukaryota</taxon>
        <taxon>Metazoa</taxon>
        <taxon>Spiralia</taxon>
        <taxon>Lophotrochozoa</taxon>
        <taxon>Mollusca</taxon>
        <taxon>Gastropoda</taxon>
        <taxon>Heterobranchia</taxon>
        <taxon>Euthyneura</taxon>
        <taxon>Panpulmonata</taxon>
        <taxon>Hygrophila</taxon>
        <taxon>Lymnaeoidea</taxon>
        <taxon>Lymnaeidae</taxon>
        <taxon>Lymnaea</taxon>
    </lineage>
</organism>
<keyword evidence="5" id="KW-1185">Reference proteome</keyword>
<keyword evidence="2" id="KW-0479">Metal-binding</keyword>